<evidence type="ECO:0000313" key="2">
    <source>
        <dbReference type="EMBL" id="TWW65474.1"/>
    </source>
</evidence>
<feature type="compositionally biased region" description="Polar residues" evidence="1">
    <location>
        <begin position="75"/>
        <end position="94"/>
    </location>
</feature>
<accession>A0A5C6ND98</accession>
<name>A0A5C6ND98_9TELE</name>
<reference evidence="2 3" key="1">
    <citation type="submission" date="2019-04" db="EMBL/GenBank/DDBJ databases">
        <title>Chromosome genome assembly for Takifugu flavidus.</title>
        <authorList>
            <person name="Xiao S."/>
        </authorList>
    </citation>
    <scope>NUCLEOTIDE SEQUENCE [LARGE SCALE GENOMIC DNA]</scope>
    <source>
        <strain evidence="2">HTHZ2018</strain>
        <tissue evidence="2">Muscle</tissue>
    </source>
</reference>
<comment type="caution">
    <text evidence="2">The sequence shown here is derived from an EMBL/GenBank/DDBJ whole genome shotgun (WGS) entry which is preliminary data.</text>
</comment>
<evidence type="ECO:0000256" key="1">
    <source>
        <dbReference type="SAM" id="MobiDB-lite"/>
    </source>
</evidence>
<evidence type="ECO:0000313" key="3">
    <source>
        <dbReference type="Proteomes" id="UP000324091"/>
    </source>
</evidence>
<feature type="region of interest" description="Disordered" evidence="1">
    <location>
        <begin position="40"/>
        <end position="143"/>
    </location>
</feature>
<organism evidence="2 3">
    <name type="scientific">Takifugu flavidus</name>
    <name type="common">sansaifugu</name>
    <dbReference type="NCBI Taxonomy" id="433684"/>
    <lineage>
        <taxon>Eukaryota</taxon>
        <taxon>Metazoa</taxon>
        <taxon>Chordata</taxon>
        <taxon>Craniata</taxon>
        <taxon>Vertebrata</taxon>
        <taxon>Euteleostomi</taxon>
        <taxon>Actinopterygii</taxon>
        <taxon>Neopterygii</taxon>
        <taxon>Teleostei</taxon>
        <taxon>Neoteleostei</taxon>
        <taxon>Acanthomorphata</taxon>
        <taxon>Eupercaria</taxon>
        <taxon>Tetraodontiformes</taxon>
        <taxon>Tetradontoidea</taxon>
        <taxon>Tetraodontidae</taxon>
        <taxon>Takifugu</taxon>
    </lineage>
</organism>
<feature type="compositionally biased region" description="Basic residues" evidence="1">
    <location>
        <begin position="1"/>
        <end position="15"/>
    </location>
</feature>
<feature type="region of interest" description="Disordered" evidence="1">
    <location>
        <begin position="1"/>
        <end position="21"/>
    </location>
</feature>
<gene>
    <name evidence="2" type="ORF">D4764_21G0003740</name>
</gene>
<keyword evidence="3" id="KW-1185">Reference proteome</keyword>
<protein>
    <submittedName>
        <fullName evidence="2">Uncharacterized protein</fullName>
    </submittedName>
</protein>
<dbReference type="Proteomes" id="UP000324091">
    <property type="component" value="Chromosome 21"/>
</dbReference>
<sequence>MKPQLLRKGRWRGRRPQTEGEIPVNVLLKERAAITSYRWTEPERAPRVGTEPNPQPLISLRRPSAPSKIHRCWSRCSSGRTSAHESSPPGTASDATHRGGEASPWKHEAAAPSERRTPESKVRANQGQAFEPPRTRGQRVTSR</sequence>
<proteinExistence type="predicted"/>
<dbReference type="AlphaFoldDB" id="A0A5C6ND98"/>
<feature type="compositionally biased region" description="Basic and acidic residues" evidence="1">
    <location>
        <begin position="95"/>
        <end position="122"/>
    </location>
</feature>
<dbReference type="EMBL" id="RHFK02000014">
    <property type="protein sequence ID" value="TWW65474.1"/>
    <property type="molecule type" value="Genomic_DNA"/>
</dbReference>